<dbReference type="PANTHER" id="PTHR34106">
    <property type="entry name" value="GLYCOSIDASE"/>
    <property type="match status" value="1"/>
</dbReference>
<dbReference type="GO" id="GO:0016757">
    <property type="term" value="F:glycosyltransferase activity"/>
    <property type="evidence" value="ECO:0007669"/>
    <property type="project" value="UniProtKB-KW"/>
</dbReference>
<evidence type="ECO:0000313" key="4">
    <source>
        <dbReference type="EMBL" id="CUG89600.1"/>
    </source>
</evidence>
<feature type="signal peptide" evidence="3">
    <location>
        <begin position="1"/>
        <end position="22"/>
    </location>
</feature>
<dbReference type="AlphaFoldDB" id="A0A0S4JHG8"/>
<dbReference type="OrthoDB" id="21615at2759"/>
<keyword evidence="1" id="KW-0328">Glycosyltransferase</keyword>
<dbReference type="InterPro" id="IPR023296">
    <property type="entry name" value="Glyco_hydro_beta-prop_sf"/>
</dbReference>
<dbReference type="Proteomes" id="UP000051952">
    <property type="component" value="Unassembled WGS sequence"/>
</dbReference>
<dbReference type="Pfam" id="PF04041">
    <property type="entry name" value="Glyco_hydro_130"/>
    <property type="match status" value="1"/>
</dbReference>
<keyword evidence="5" id="KW-1185">Reference proteome</keyword>
<dbReference type="VEuPathDB" id="TriTrypDB:BSAL_22270"/>
<protein>
    <submittedName>
        <fullName evidence="4">Membrane-associated protein, putative</fullName>
    </submittedName>
</protein>
<organism evidence="4 5">
    <name type="scientific">Bodo saltans</name>
    <name type="common">Flagellated protozoan</name>
    <dbReference type="NCBI Taxonomy" id="75058"/>
    <lineage>
        <taxon>Eukaryota</taxon>
        <taxon>Discoba</taxon>
        <taxon>Euglenozoa</taxon>
        <taxon>Kinetoplastea</taxon>
        <taxon>Metakinetoplastina</taxon>
        <taxon>Eubodonida</taxon>
        <taxon>Bodonidae</taxon>
        <taxon>Bodo</taxon>
    </lineage>
</organism>
<evidence type="ECO:0000256" key="3">
    <source>
        <dbReference type="SAM" id="SignalP"/>
    </source>
</evidence>
<dbReference type="InterPro" id="IPR007184">
    <property type="entry name" value="Mannoside_phosphorylase"/>
</dbReference>
<evidence type="ECO:0000256" key="1">
    <source>
        <dbReference type="ARBA" id="ARBA00022676"/>
    </source>
</evidence>
<dbReference type="PANTHER" id="PTHR34106:SF5">
    <property type="entry name" value="GLYCOSIDASE"/>
    <property type="match status" value="1"/>
</dbReference>
<feature type="chain" id="PRO_5006622420" evidence="3">
    <location>
        <begin position="23"/>
        <end position="353"/>
    </location>
</feature>
<proteinExistence type="predicted"/>
<evidence type="ECO:0000313" key="5">
    <source>
        <dbReference type="Proteomes" id="UP000051952"/>
    </source>
</evidence>
<sequence length="353" mass="37869">MVASVALAAAVVLCLSTSTTLAYQVSMQRLLTSPILSSANSPYDYNFNAAYLPLVGGNVSGIPIDCLAVRVQNIVGVQVPSKIAIFCESGDRQTFSRDPYVVIDPSQSPAQADGCEDPRVVLLPDGKTLIMLYSAVNLVPNAARSKLSLASCNTAIDPQCRSWELHGAIFPNIFWSKSGAILIRPEGAPHFLFWGDTNISIATTTNFYNFTDTATFVVSTRSDFFDSALVEAGPPPLQLSDGNHIFLYNSARVSSIPNPKPGWDLEYNVGYVIVNASLKDSTLPVVVERSSSPIFSPVLGWELCDTANMVPGQTPLVVFVEGAKPLPGVPNSFLVYYQGCDTSLGVALLHVDV</sequence>
<keyword evidence="2" id="KW-0808">Transferase</keyword>
<evidence type="ECO:0000256" key="2">
    <source>
        <dbReference type="ARBA" id="ARBA00022679"/>
    </source>
</evidence>
<accession>A0A0S4JHG8</accession>
<reference evidence="5" key="1">
    <citation type="submission" date="2015-09" db="EMBL/GenBank/DDBJ databases">
        <authorList>
            <consortium name="Pathogen Informatics"/>
        </authorList>
    </citation>
    <scope>NUCLEOTIDE SEQUENCE [LARGE SCALE GENOMIC DNA]</scope>
    <source>
        <strain evidence="5">Lake Konstanz</strain>
    </source>
</reference>
<keyword evidence="3" id="KW-0732">Signal</keyword>
<dbReference type="EMBL" id="CYKH01001751">
    <property type="protein sequence ID" value="CUG89600.1"/>
    <property type="molecule type" value="Genomic_DNA"/>
</dbReference>
<dbReference type="SUPFAM" id="SSF75005">
    <property type="entry name" value="Arabinanase/levansucrase/invertase"/>
    <property type="match status" value="1"/>
</dbReference>
<dbReference type="OMA" id="LDWELCD"/>
<name>A0A0S4JHG8_BODSA</name>
<gene>
    <name evidence="4" type="ORF">BSAL_22270</name>
</gene>
<dbReference type="Gene3D" id="2.115.10.20">
    <property type="entry name" value="Glycosyl hydrolase domain, family 43"/>
    <property type="match status" value="1"/>
</dbReference>